<feature type="domain" description="AB hydrolase-1" evidence="8">
    <location>
        <begin position="13"/>
        <end position="114"/>
    </location>
</feature>
<evidence type="ECO:0000256" key="7">
    <source>
        <dbReference type="ARBA" id="ARBA00093212"/>
    </source>
</evidence>
<accession>A0A5N6NTI2</accession>
<comment type="caution">
    <text evidence="9">The sequence shown here is derived from an EMBL/GenBank/DDBJ whole genome shotgun (WGS) entry which is preliminary data.</text>
</comment>
<evidence type="ECO:0000256" key="4">
    <source>
        <dbReference type="ARBA" id="ARBA00038334"/>
    </source>
</evidence>
<dbReference type="Gene3D" id="3.40.50.1820">
    <property type="entry name" value="alpha/beta hydrolase"/>
    <property type="match status" value="2"/>
</dbReference>
<dbReference type="AlphaFoldDB" id="A0A5N6NTI2"/>
<comment type="catalytic activity">
    <reaction evidence="7">
        <text>(24S)-24,25-epoxycucurbitadienol + H2O = (24R)-24,25-dihydroxycucurbitadienol</text>
        <dbReference type="Rhea" id="RHEA:81855"/>
        <dbReference type="ChEBI" id="CHEBI:15377"/>
        <dbReference type="ChEBI" id="CHEBI:229949"/>
        <dbReference type="ChEBI" id="CHEBI:229950"/>
    </reaction>
    <physiologicalReaction direction="left-to-right" evidence="7">
        <dbReference type="Rhea" id="RHEA:81856"/>
    </physiologicalReaction>
</comment>
<evidence type="ECO:0000256" key="3">
    <source>
        <dbReference type="ARBA" id="ARBA00022801"/>
    </source>
</evidence>
<dbReference type="Proteomes" id="UP000326396">
    <property type="component" value="Linkage Group LG17"/>
</dbReference>
<dbReference type="SUPFAM" id="SSF53474">
    <property type="entry name" value="alpha/beta-Hydrolases"/>
    <property type="match status" value="2"/>
</dbReference>
<proteinExistence type="inferred from homology"/>
<evidence type="ECO:0000256" key="5">
    <source>
        <dbReference type="ARBA" id="ARBA00051067"/>
    </source>
</evidence>
<dbReference type="EMBL" id="SZYD01000009">
    <property type="protein sequence ID" value="KAD5317285.1"/>
    <property type="molecule type" value="Genomic_DNA"/>
</dbReference>
<comment type="catalytic activity">
    <reaction evidence="5">
        <text>an epoxide + H2O = an ethanediol</text>
        <dbReference type="Rhea" id="RHEA:19037"/>
        <dbReference type="ChEBI" id="CHEBI:15377"/>
        <dbReference type="ChEBI" id="CHEBI:32955"/>
        <dbReference type="ChEBI" id="CHEBI:140594"/>
        <dbReference type="EC" id="3.3.2.10"/>
    </reaction>
    <physiologicalReaction direction="left-to-right" evidence="5">
        <dbReference type="Rhea" id="RHEA:19038"/>
    </physiologicalReaction>
</comment>
<comment type="pathway">
    <text evidence="1">Secondary metabolite biosynthesis; terpenoid biosynthesis.</text>
</comment>
<dbReference type="OrthoDB" id="7130006at2759"/>
<dbReference type="PRINTS" id="PR00111">
    <property type="entry name" value="ABHYDROLASE"/>
</dbReference>
<dbReference type="FunFam" id="3.40.50.1820:FF:000161">
    <property type="entry name" value="Epoxide hydrolase"/>
    <property type="match status" value="1"/>
</dbReference>
<dbReference type="Pfam" id="PF00561">
    <property type="entry name" value="Abhydrolase_1"/>
    <property type="match status" value="2"/>
</dbReference>
<reference evidence="9 10" key="1">
    <citation type="submission" date="2019-05" db="EMBL/GenBank/DDBJ databases">
        <title>Mikania micrantha, genome provides insights into the molecular mechanism of rapid growth.</title>
        <authorList>
            <person name="Liu B."/>
        </authorList>
    </citation>
    <scope>NUCLEOTIDE SEQUENCE [LARGE SCALE GENOMIC DNA]</scope>
    <source>
        <strain evidence="9">NLD-2019</strain>
        <tissue evidence="9">Leaf</tissue>
    </source>
</reference>
<sequence length="598" mass="67596">MEGIQHNTINILYLADHGYRAVAPDLRGYGQTTGAPINDHTKFTILHLVGDLIGLLDAITNEGEKVFVVGHDWGALIAWYFCMFRPDRVIALVNLSVTFAPWNPYGDVVGMLRQVHGDDHYMTRFQKPGEIEAEFGKMSYQTFIKKFFTLRDPGPLLFPKGKGFLHSPPDVPVILPPWLSEQDVEYFATQHEKAGITGGINYYLISWRGAKVMVPTKFVVGDMDLTYHMPGVKPDEMMFHSMRLRMGLCAFGCKCIILLVKVQVLRIKVSWFTLNNMEGIEHKTINVNGLSIHLAEKGEGQLVLLLHGFPELWYSWRHQIVYLADQGYRAVAPDLRGYGDTTGAPVDDPTKFTIYHLVGDLIGLLDAITSEGEKVFMVGHDWGAVVAWNLCLFRPERVKGLVNLSVPLIPWNPMGDVIPMLRAAYGEDYYMVRFQEPGDIEAELARMDAKTIVKKIMTFREPGPLYFPKGKGFKHSPDDAIVTLPHWLSEEDVEYFASKLEKAGITGGINYYRAIHLNWELSAPWSGAKVTVPTKFITGDEDLVYHMPGIKDYIHNGGFKKDVPLLEEVVVMEGVAHFINQEKPDEINKHIVEFIQKF</sequence>
<keyword evidence="10" id="KW-1185">Reference proteome</keyword>
<evidence type="ECO:0000259" key="8">
    <source>
        <dbReference type="Pfam" id="PF00561"/>
    </source>
</evidence>
<comment type="function">
    <text evidence="6">Epoxide hydrolase involved in the biosynthesis of cucurbitacin and mogroside tetracyclic triterpene natural products (e.g. siamenoside I and mogrosides IV, V and VI). Cucurbitacins have cytotoxic properties and exhibit deterrent taste as a defense barrier against herbivores. Mogrosides are nonsugar highly oxygenated compounds used as high-intensity zero-calorie sweeteners; they also possess pharmacological properties such as regulating immunity, lowering blood sugar and lipid levels, protecting the liver, and acting as antioxidants and antitumor agents. Catalyzes the hydrolysis of aromatic epoxide-containing substrates, such as the conversion of 24,25-epoxycucurbitadienol to 24,25-dihydroxycucurbitadienol.</text>
</comment>
<keyword evidence="3" id="KW-0378">Hydrolase</keyword>
<evidence type="ECO:0000256" key="1">
    <source>
        <dbReference type="ARBA" id="ARBA00004721"/>
    </source>
</evidence>
<comment type="similarity">
    <text evidence="4">Belongs to the AB hydrolase superfamily. Epoxide hydrolase family.</text>
</comment>
<dbReference type="EC" id="3.3.2.10" evidence="2"/>
<protein>
    <recommendedName>
        <fullName evidence="2">soluble epoxide hydrolase</fullName>
        <ecNumber evidence="2">3.3.2.10</ecNumber>
    </recommendedName>
</protein>
<evidence type="ECO:0000256" key="6">
    <source>
        <dbReference type="ARBA" id="ARBA00058358"/>
    </source>
</evidence>
<gene>
    <name evidence="9" type="ORF">E3N88_17231</name>
</gene>
<dbReference type="InterPro" id="IPR000639">
    <property type="entry name" value="Epox_hydrolase-like"/>
</dbReference>
<dbReference type="PANTHER" id="PTHR43329">
    <property type="entry name" value="EPOXIDE HYDROLASE"/>
    <property type="match status" value="1"/>
</dbReference>
<evidence type="ECO:0000256" key="2">
    <source>
        <dbReference type="ARBA" id="ARBA00013006"/>
    </source>
</evidence>
<name>A0A5N6NTI2_9ASTR</name>
<dbReference type="InterPro" id="IPR029058">
    <property type="entry name" value="AB_hydrolase_fold"/>
</dbReference>
<evidence type="ECO:0000313" key="10">
    <source>
        <dbReference type="Proteomes" id="UP000326396"/>
    </source>
</evidence>
<dbReference type="InterPro" id="IPR000073">
    <property type="entry name" value="AB_hydrolase_1"/>
</dbReference>
<evidence type="ECO:0000313" key="9">
    <source>
        <dbReference type="EMBL" id="KAD5317285.1"/>
    </source>
</evidence>
<feature type="domain" description="AB hydrolase-1" evidence="8">
    <location>
        <begin position="302"/>
        <end position="415"/>
    </location>
</feature>
<dbReference type="PRINTS" id="PR00412">
    <property type="entry name" value="EPOXHYDRLASE"/>
</dbReference>
<organism evidence="9 10">
    <name type="scientific">Mikania micrantha</name>
    <name type="common">bitter vine</name>
    <dbReference type="NCBI Taxonomy" id="192012"/>
    <lineage>
        <taxon>Eukaryota</taxon>
        <taxon>Viridiplantae</taxon>
        <taxon>Streptophyta</taxon>
        <taxon>Embryophyta</taxon>
        <taxon>Tracheophyta</taxon>
        <taxon>Spermatophyta</taxon>
        <taxon>Magnoliopsida</taxon>
        <taxon>eudicotyledons</taxon>
        <taxon>Gunneridae</taxon>
        <taxon>Pentapetalae</taxon>
        <taxon>asterids</taxon>
        <taxon>campanulids</taxon>
        <taxon>Asterales</taxon>
        <taxon>Asteraceae</taxon>
        <taxon>Asteroideae</taxon>
        <taxon>Heliantheae alliance</taxon>
        <taxon>Eupatorieae</taxon>
        <taxon>Mikania</taxon>
    </lineage>
</organism>
<dbReference type="GO" id="GO:0004301">
    <property type="term" value="F:epoxide hydrolase activity"/>
    <property type="evidence" value="ECO:0007669"/>
    <property type="project" value="UniProtKB-EC"/>
</dbReference>